<dbReference type="PANTHER" id="PTHR23504:SF15">
    <property type="entry name" value="MAJOR FACILITATOR SUPERFAMILY (MFS) PROFILE DOMAIN-CONTAINING PROTEIN"/>
    <property type="match status" value="1"/>
</dbReference>
<feature type="domain" description="Major facilitator superfamily (MFS) profile" evidence="9">
    <location>
        <begin position="14"/>
        <end position="408"/>
    </location>
</feature>
<dbReference type="PROSITE" id="PS50850">
    <property type="entry name" value="MFS"/>
    <property type="match status" value="1"/>
</dbReference>
<dbReference type="CDD" id="cd17388">
    <property type="entry name" value="MFS_TetA"/>
    <property type="match status" value="1"/>
</dbReference>
<evidence type="ECO:0000256" key="4">
    <source>
        <dbReference type="ARBA" id="ARBA00022448"/>
    </source>
</evidence>
<evidence type="ECO:0000256" key="6">
    <source>
        <dbReference type="ARBA" id="ARBA00022989"/>
    </source>
</evidence>
<evidence type="ECO:0000256" key="1">
    <source>
        <dbReference type="ARBA" id="ARBA00003279"/>
    </source>
</evidence>
<keyword evidence="7 8" id="KW-0472">Membrane</keyword>
<dbReference type="RefSeq" id="WP_312552504.1">
    <property type="nucleotide sequence ID" value="NZ_JBHRVV010000001.1"/>
</dbReference>
<gene>
    <name evidence="10" type="ORF">ACFOPH_04160</name>
</gene>
<dbReference type="PANTHER" id="PTHR23504">
    <property type="entry name" value="MAJOR FACILITATOR SUPERFAMILY DOMAIN-CONTAINING PROTEIN 10"/>
    <property type="match status" value="1"/>
</dbReference>
<feature type="transmembrane region" description="Helical" evidence="8">
    <location>
        <begin position="289"/>
        <end position="307"/>
    </location>
</feature>
<evidence type="ECO:0000256" key="8">
    <source>
        <dbReference type="SAM" id="Phobius"/>
    </source>
</evidence>
<dbReference type="InterPro" id="IPR036259">
    <property type="entry name" value="MFS_trans_sf"/>
</dbReference>
<name>A0ABV7PFZ4_9BURK</name>
<dbReference type="Pfam" id="PF07690">
    <property type="entry name" value="MFS_1"/>
    <property type="match status" value="1"/>
</dbReference>
<dbReference type="SUPFAM" id="SSF103473">
    <property type="entry name" value="MFS general substrate transporter"/>
    <property type="match status" value="1"/>
</dbReference>
<evidence type="ECO:0000313" key="10">
    <source>
        <dbReference type="EMBL" id="MFC3457437.1"/>
    </source>
</evidence>
<keyword evidence="6 8" id="KW-1133">Transmembrane helix</keyword>
<evidence type="ECO:0000256" key="7">
    <source>
        <dbReference type="ARBA" id="ARBA00023136"/>
    </source>
</evidence>
<keyword evidence="4" id="KW-0813">Transport</keyword>
<comment type="function">
    <text evidence="1">Resistance to tetracycline by an active tetracycline efflux. This is an energy-dependent process that decreases the accumulation of the antibiotic in whole cells. This protein functions as a metal-tetracycline/H(+) antiporter.</text>
</comment>
<dbReference type="PRINTS" id="PR01035">
    <property type="entry name" value="TCRTETA"/>
</dbReference>
<feature type="transmembrane region" description="Helical" evidence="8">
    <location>
        <begin position="224"/>
        <end position="246"/>
    </location>
</feature>
<feature type="transmembrane region" description="Helical" evidence="8">
    <location>
        <begin position="382"/>
        <end position="404"/>
    </location>
</feature>
<dbReference type="Proteomes" id="UP001595665">
    <property type="component" value="Unassembled WGS sequence"/>
</dbReference>
<comment type="similarity">
    <text evidence="3">Belongs to the major facilitator superfamily. TCR/Tet family.</text>
</comment>
<keyword evidence="11" id="KW-1185">Reference proteome</keyword>
<dbReference type="InterPro" id="IPR020846">
    <property type="entry name" value="MFS_dom"/>
</dbReference>
<feature type="transmembrane region" description="Helical" evidence="8">
    <location>
        <begin position="258"/>
        <end position="277"/>
    </location>
</feature>
<feature type="transmembrane region" description="Helical" evidence="8">
    <location>
        <begin position="313"/>
        <end position="334"/>
    </location>
</feature>
<dbReference type="PROSITE" id="PS00216">
    <property type="entry name" value="SUGAR_TRANSPORT_1"/>
    <property type="match status" value="1"/>
</dbReference>
<feature type="transmembrane region" description="Helical" evidence="8">
    <location>
        <begin position="170"/>
        <end position="190"/>
    </location>
</feature>
<comment type="subcellular location">
    <subcellularLocation>
        <location evidence="2">Membrane</location>
        <topology evidence="2">Multi-pass membrane protein</topology>
    </subcellularLocation>
</comment>
<evidence type="ECO:0000256" key="5">
    <source>
        <dbReference type="ARBA" id="ARBA00022692"/>
    </source>
</evidence>
<feature type="transmembrane region" description="Helical" evidence="8">
    <location>
        <begin position="141"/>
        <end position="164"/>
    </location>
</feature>
<organism evidence="10 11">
    <name type="scientific">Massilia haematophila</name>
    <dbReference type="NCBI Taxonomy" id="457923"/>
    <lineage>
        <taxon>Bacteria</taxon>
        <taxon>Pseudomonadati</taxon>
        <taxon>Pseudomonadota</taxon>
        <taxon>Betaproteobacteria</taxon>
        <taxon>Burkholderiales</taxon>
        <taxon>Oxalobacteraceae</taxon>
        <taxon>Telluria group</taxon>
        <taxon>Massilia</taxon>
    </lineage>
</organism>
<proteinExistence type="inferred from homology"/>
<dbReference type="InterPro" id="IPR001958">
    <property type="entry name" value="Tet-R_TetA/multi-R_MdtG-like"/>
</dbReference>
<feature type="transmembrane region" description="Helical" evidence="8">
    <location>
        <begin position="109"/>
        <end position="129"/>
    </location>
</feature>
<feature type="transmembrane region" description="Helical" evidence="8">
    <location>
        <begin position="355"/>
        <end position="376"/>
    </location>
</feature>
<dbReference type="EMBL" id="JBHRVV010000001">
    <property type="protein sequence ID" value="MFC3457437.1"/>
    <property type="molecule type" value="Genomic_DNA"/>
</dbReference>
<dbReference type="Gene3D" id="1.20.1250.20">
    <property type="entry name" value="MFS general substrate transporter like domains"/>
    <property type="match status" value="1"/>
</dbReference>
<evidence type="ECO:0000256" key="3">
    <source>
        <dbReference type="ARBA" id="ARBA00007520"/>
    </source>
</evidence>
<feature type="transmembrane region" description="Helical" evidence="8">
    <location>
        <begin position="51"/>
        <end position="72"/>
    </location>
</feature>
<evidence type="ECO:0000259" key="9">
    <source>
        <dbReference type="PROSITE" id="PS50850"/>
    </source>
</evidence>
<reference evidence="11" key="1">
    <citation type="journal article" date="2019" name="Int. J. Syst. Evol. Microbiol.">
        <title>The Global Catalogue of Microorganisms (GCM) 10K type strain sequencing project: providing services to taxonomists for standard genome sequencing and annotation.</title>
        <authorList>
            <consortium name="The Broad Institute Genomics Platform"/>
            <consortium name="The Broad Institute Genome Sequencing Center for Infectious Disease"/>
            <person name="Wu L."/>
            <person name="Ma J."/>
        </authorList>
    </citation>
    <scope>NUCLEOTIDE SEQUENCE [LARGE SCALE GENOMIC DNA]</scope>
    <source>
        <strain evidence="11">CCM 7480</strain>
    </source>
</reference>
<dbReference type="InterPro" id="IPR011701">
    <property type="entry name" value="MFS"/>
</dbReference>
<keyword evidence="5 8" id="KW-0812">Transmembrane</keyword>
<comment type="caution">
    <text evidence="10">The sequence shown here is derived from an EMBL/GenBank/DDBJ whole genome shotgun (WGS) entry which is preliminary data.</text>
</comment>
<evidence type="ECO:0000313" key="11">
    <source>
        <dbReference type="Proteomes" id="UP001595665"/>
    </source>
</evidence>
<accession>A0ABV7PFZ4</accession>
<protein>
    <submittedName>
        <fullName evidence="10">TCR/Tet family MFS transporter</fullName>
    </submittedName>
</protein>
<feature type="transmembrane region" description="Helical" evidence="8">
    <location>
        <begin position="84"/>
        <end position="103"/>
    </location>
</feature>
<feature type="transmembrane region" description="Helical" evidence="8">
    <location>
        <begin position="12"/>
        <end position="39"/>
    </location>
</feature>
<dbReference type="InterPro" id="IPR005829">
    <property type="entry name" value="Sugar_transporter_CS"/>
</dbReference>
<evidence type="ECO:0000256" key="2">
    <source>
        <dbReference type="ARBA" id="ARBA00004141"/>
    </source>
</evidence>
<sequence>MLRKVTPNQASAGNLNFVLVSVFIDVLGIGLIVPVMPLLVGQFVAGRDEQALWYGILATVFGLLQFIFMPMLGAISDRVGRRPVLLYSMGGMCLNFLVTAWAPSLAWLFLGRAIGGLSAASMSVAMAYASDVSSPDTRAKSFGKIGAAFGLGFICGPVLGGLLGEYNLALPFYVAAALCAVNLAYGYFFVPESLPAATREPFSWRRVNPFFALRRLVGRRDIRGLVIVFALTTFGQMMTQATWVLYTTFRFDWTPRDNGIAMFCVGLAAAVVQAGLLSLLIRRFGETRLAVMGLTSGAITFVLYGLATQGWMMYVFICCNLLAFAAGPALQGIISREAGPGEQGELMGSLQSISSLAVVITPLIGTGILGAVSHLPPNDWRIGSSFFLSAAMQAIAVPVAIRFFRQHRLKA</sequence>